<name>A0A1G2DWW0_9BACT</name>
<feature type="coiled-coil region" evidence="2">
    <location>
        <begin position="3"/>
        <end position="30"/>
    </location>
</feature>
<feature type="non-terminal residue" evidence="3">
    <location>
        <position position="104"/>
    </location>
</feature>
<reference evidence="3 4" key="1">
    <citation type="journal article" date="2016" name="Nat. Commun.">
        <title>Thousands of microbial genomes shed light on interconnected biogeochemical processes in an aquifer system.</title>
        <authorList>
            <person name="Anantharaman K."/>
            <person name="Brown C.T."/>
            <person name="Hug L.A."/>
            <person name="Sharon I."/>
            <person name="Castelle C.J."/>
            <person name="Probst A.J."/>
            <person name="Thomas B.C."/>
            <person name="Singh A."/>
            <person name="Wilkins M.J."/>
            <person name="Karaoz U."/>
            <person name="Brodie E.L."/>
            <person name="Williams K.H."/>
            <person name="Hubbard S.S."/>
            <person name="Banfield J.F."/>
        </authorList>
    </citation>
    <scope>NUCLEOTIDE SEQUENCE [LARGE SCALE GENOMIC DNA]</scope>
</reference>
<comment type="caution">
    <text evidence="1">Lacks conserved residue(s) required for the propagation of feature annotation.</text>
</comment>
<keyword evidence="2" id="KW-0175">Coiled coil</keyword>
<dbReference type="PROSITE" id="PS51128">
    <property type="entry name" value="ZF_DKSA_2"/>
    <property type="match status" value="1"/>
</dbReference>
<dbReference type="Proteomes" id="UP000176752">
    <property type="component" value="Unassembled WGS sequence"/>
</dbReference>
<evidence type="ECO:0000256" key="2">
    <source>
        <dbReference type="SAM" id="Coils"/>
    </source>
</evidence>
<dbReference type="EMBL" id="MHLV01000005">
    <property type="protein sequence ID" value="OGZ18079.1"/>
    <property type="molecule type" value="Genomic_DNA"/>
</dbReference>
<organism evidence="3 4">
    <name type="scientific">Candidatus Nealsonbacteria bacterium RBG_13_36_15</name>
    <dbReference type="NCBI Taxonomy" id="1801660"/>
    <lineage>
        <taxon>Bacteria</taxon>
        <taxon>Candidatus Nealsoniibacteriota</taxon>
    </lineage>
</organism>
<evidence type="ECO:0000313" key="4">
    <source>
        <dbReference type="Proteomes" id="UP000176752"/>
    </source>
</evidence>
<dbReference type="STRING" id="1801660.A2Z78_01775"/>
<protein>
    <submittedName>
        <fullName evidence="3">Uncharacterized protein</fullName>
    </submittedName>
</protein>
<sequence length="104" mass="11674">MDKKIIQGLKERLERDKENVEKELSSFAKKDDKLTGDWDTKYPHFGGGAGGERLEQAADMVEEYVTLLPIEASLELKLQAINSALEKIKNGNYGKCEKCKKAIS</sequence>
<evidence type="ECO:0000313" key="3">
    <source>
        <dbReference type="EMBL" id="OGZ18079.1"/>
    </source>
</evidence>
<dbReference type="Gene3D" id="1.20.120.910">
    <property type="entry name" value="DksA, coiled-coil domain"/>
    <property type="match status" value="1"/>
</dbReference>
<proteinExistence type="predicted"/>
<comment type="caution">
    <text evidence="3">The sequence shown here is derived from an EMBL/GenBank/DDBJ whole genome shotgun (WGS) entry which is preliminary data.</text>
</comment>
<gene>
    <name evidence="3" type="ORF">A2Z78_01775</name>
</gene>
<accession>A0A1G2DWW0</accession>
<dbReference type="AlphaFoldDB" id="A0A1G2DWW0"/>
<evidence type="ECO:0000256" key="1">
    <source>
        <dbReference type="PROSITE-ProRule" id="PRU00510"/>
    </source>
</evidence>